<sequence length="173" mass="19983">MDLFRPENPALTASEDKALKREAIRKHGKPDTPRLEQWLAHYKTPRRAELYARVAARQKQRHGVDLVSRESLTPRPNQPSKRRAELYARVAARKKRIDDLLELRARAIANSLRRPIPPPCHPAVERLRVARHNAQEMVQQEAERAAEREAATARVKYVVELRAAGKENRRQNS</sequence>
<dbReference type="Proteomes" id="UP001218188">
    <property type="component" value="Unassembled WGS sequence"/>
</dbReference>
<gene>
    <name evidence="2" type="ORF">C8F04DRAFT_1276135</name>
</gene>
<evidence type="ECO:0000313" key="2">
    <source>
        <dbReference type="EMBL" id="KAJ7019535.1"/>
    </source>
</evidence>
<name>A0AAD6WNS3_9AGAR</name>
<evidence type="ECO:0000313" key="3">
    <source>
        <dbReference type="Proteomes" id="UP001218188"/>
    </source>
</evidence>
<reference evidence="2" key="1">
    <citation type="submission" date="2023-03" db="EMBL/GenBank/DDBJ databases">
        <title>Massive genome expansion in bonnet fungi (Mycena s.s.) driven by repeated elements and novel gene families across ecological guilds.</title>
        <authorList>
            <consortium name="Lawrence Berkeley National Laboratory"/>
            <person name="Harder C.B."/>
            <person name="Miyauchi S."/>
            <person name="Viragh M."/>
            <person name="Kuo A."/>
            <person name="Thoen E."/>
            <person name="Andreopoulos B."/>
            <person name="Lu D."/>
            <person name="Skrede I."/>
            <person name="Drula E."/>
            <person name="Henrissat B."/>
            <person name="Morin E."/>
            <person name="Kohler A."/>
            <person name="Barry K."/>
            <person name="LaButti K."/>
            <person name="Morin E."/>
            <person name="Salamov A."/>
            <person name="Lipzen A."/>
            <person name="Mereny Z."/>
            <person name="Hegedus B."/>
            <person name="Baldrian P."/>
            <person name="Stursova M."/>
            <person name="Weitz H."/>
            <person name="Taylor A."/>
            <person name="Grigoriev I.V."/>
            <person name="Nagy L.G."/>
            <person name="Martin F."/>
            <person name="Kauserud H."/>
        </authorList>
    </citation>
    <scope>NUCLEOTIDE SEQUENCE</scope>
    <source>
        <strain evidence="2">CBHHK200</strain>
    </source>
</reference>
<proteinExistence type="predicted"/>
<comment type="caution">
    <text evidence="2">The sequence shown here is derived from an EMBL/GenBank/DDBJ whole genome shotgun (WGS) entry which is preliminary data.</text>
</comment>
<evidence type="ECO:0000256" key="1">
    <source>
        <dbReference type="SAM" id="MobiDB-lite"/>
    </source>
</evidence>
<keyword evidence="3" id="KW-1185">Reference proteome</keyword>
<protein>
    <submittedName>
        <fullName evidence="2">Uncharacterized protein</fullName>
    </submittedName>
</protein>
<dbReference type="AlphaFoldDB" id="A0AAD6WNS3"/>
<feature type="region of interest" description="Disordered" evidence="1">
    <location>
        <begin position="59"/>
        <end position="83"/>
    </location>
</feature>
<feature type="compositionally biased region" description="Polar residues" evidence="1">
    <location>
        <begin position="70"/>
        <end position="79"/>
    </location>
</feature>
<accession>A0AAD6WNS3</accession>
<organism evidence="2 3">
    <name type="scientific">Mycena alexandri</name>
    <dbReference type="NCBI Taxonomy" id="1745969"/>
    <lineage>
        <taxon>Eukaryota</taxon>
        <taxon>Fungi</taxon>
        <taxon>Dikarya</taxon>
        <taxon>Basidiomycota</taxon>
        <taxon>Agaricomycotina</taxon>
        <taxon>Agaricomycetes</taxon>
        <taxon>Agaricomycetidae</taxon>
        <taxon>Agaricales</taxon>
        <taxon>Marasmiineae</taxon>
        <taxon>Mycenaceae</taxon>
        <taxon>Mycena</taxon>
    </lineage>
</organism>
<dbReference type="EMBL" id="JARJCM010000290">
    <property type="protein sequence ID" value="KAJ7019535.1"/>
    <property type="molecule type" value="Genomic_DNA"/>
</dbReference>